<dbReference type="InterPro" id="IPR016071">
    <property type="entry name" value="Staphylococal_nuclease_OB-fold"/>
</dbReference>
<dbReference type="SMART" id="SM00318">
    <property type="entry name" value="SNc"/>
    <property type="match status" value="1"/>
</dbReference>
<sequence length="165" mass="17964">MKAWQFILFALCAAPAGAAETIVGRASVIDADTIEIRGERIRLNGIDAPESWQRCEDGAGGEYRCGKDAAAALDAFLAASRPTSCIVVDHDRYRRAVADCVRADGSSVNGWLVANGWAVDWVRYSHDRFASEQSSAQTKKLGIWRGQFQLPCMARAERTGNKPAC</sequence>
<feature type="domain" description="TNase-like" evidence="2">
    <location>
        <begin position="28"/>
        <end position="146"/>
    </location>
</feature>
<evidence type="ECO:0000313" key="4">
    <source>
        <dbReference type="Proteomes" id="UP000245252"/>
    </source>
</evidence>
<dbReference type="Gene3D" id="2.40.50.90">
    <property type="match status" value="1"/>
</dbReference>
<dbReference type="EMBL" id="QFBC01000012">
    <property type="protein sequence ID" value="PWE54029.1"/>
    <property type="molecule type" value="Genomic_DNA"/>
</dbReference>
<reference evidence="3 4" key="1">
    <citation type="submission" date="2018-05" db="EMBL/GenBank/DDBJ databases">
        <title>The draft genome of strain NS-104.</title>
        <authorList>
            <person name="Hang P."/>
            <person name="Jiang J."/>
        </authorList>
    </citation>
    <scope>NUCLEOTIDE SEQUENCE [LARGE SCALE GENOMIC DNA]</scope>
    <source>
        <strain evidence="3 4">NS-104</strain>
    </source>
</reference>
<feature type="signal peptide" evidence="1">
    <location>
        <begin position="1"/>
        <end position="18"/>
    </location>
</feature>
<accession>A0A2U2DL49</accession>
<organism evidence="3 4">
    <name type="scientific">Metarhizobium album</name>
    <dbReference type="NCBI Taxonomy" id="2182425"/>
    <lineage>
        <taxon>Bacteria</taxon>
        <taxon>Pseudomonadati</taxon>
        <taxon>Pseudomonadota</taxon>
        <taxon>Alphaproteobacteria</taxon>
        <taxon>Hyphomicrobiales</taxon>
        <taxon>Rhizobiaceae</taxon>
        <taxon>Metarhizobium</taxon>
    </lineage>
</organism>
<comment type="caution">
    <text evidence="3">The sequence shown here is derived from an EMBL/GenBank/DDBJ whole genome shotgun (WGS) entry which is preliminary data.</text>
</comment>
<evidence type="ECO:0000256" key="1">
    <source>
        <dbReference type="SAM" id="SignalP"/>
    </source>
</evidence>
<dbReference type="Pfam" id="PF00565">
    <property type="entry name" value="SNase"/>
    <property type="match status" value="1"/>
</dbReference>
<dbReference type="AlphaFoldDB" id="A0A2U2DL49"/>
<dbReference type="PANTHER" id="PTHR12302:SF26">
    <property type="entry name" value="BLR1266 PROTEIN"/>
    <property type="match status" value="1"/>
</dbReference>
<dbReference type="RefSeq" id="WP_109460436.1">
    <property type="nucleotide sequence ID" value="NZ_QFBC01000012.1"/>
</dbReference>
<protein>
    <submittedName>
        <fullName evidence="3">Nuclease</fullName>
    </submittedName>
</protein>
<dbReference type="Proteomes" id="UP000245252">
    <property type="component" value="Unassembled WGS sequence"/>
</dbReference>
<dbReference type="OrthoDB" id="9805504at2"/>
<feature type="chain" id="PRO_5015471312" evidence="1">
    <location>
        <begin position="19"/>
        <end position="165"/>
    </location>
</feature>
<gene>
    <name evidence="3" type="ORF">DEM27_22180</name>
</gene>
<dbReference type="InterPro" id="IPR035437">
    <property type="entry name" value="SNase_OB-fold_sf"/>
</dbReference>
<dbReference type="PROSITE" id="PS50830">
    <property type="entry name" value="TNASE_3"/>
    <property type="match status" value="1"/>
</dbReference>
<dbReference type="SUPFAM" id="SSF50199">
    <property type="entry name" value="Staphylococcal nuclease"/>
    <property type="match status" value="1"/>
</dbReference>
<proteinExistence type="predicted"/>
<evidence type="ECO:0000259" key="2">
    <source>
        <dbReference type="PROSITE" id="PS50830"/>
    </source>
</evidence>
<evidence type="ECO:0000313" key="3">
    <source>
        <dbReference type="EMBL" id="PWE54029.1"/>
    </source>
</evidence>
<keyword evidence="4" id="KW-1185">Reference proteome</keyword>
<keyword evidence="1" id="KW-0732">Signal</keyword>
<name>A0A2U2DL49_9HYPH</name>
<dbReference type="PANTHER" id="PTHR12302">
    <property type="entry name" value="EBNA2 BINDING PROTEIN P100"/>
    <property type="match status" value="1"/>
</dbReference>